<sequence>MLLAADVVGGPGFDAALGPLLLRRGLGEARDILRVYSPEPTAAFSRRDTLRTGYERAAAAARSAGFTPVVRPQGGSLAVQHPGSVIIDHVHRSGPQPPDPTARFQHFAAMHAAMLRALGVDAHIGPVPGEYCPGDYSINDGRAKLVGSAQRVTRDGWLFSTVIQVTGSALLREALLPAYAALGYEFDPATVGAIADTVPAATVRSVTAAVLSAYGATAPGVPLPEPLRAELPHLLTSMD</sequence>
<comment type="caution">
    <text evidence="2">The sequence shown here is derived from an EMBL/GenBank/DDBJ whole genome shotgun (WGS) entry which is preliminary data.</text>
</comment>
<dbReference type="SUPFAM" id="SSF55681">
    <property type="entry name" value="Class II aaRS and biotin synthetases"/>
    <property type="match status" value="1"/>
</dbReference>
<dbReference type="Pfam" id="PF21948">
    <property type="entry name" value="LplA-B_cat"/>
    <property type="match status" value="1"/>
</dbReference>
<feature type="domain" description="BPL/LPL catalytic" evidence="1">
    <location>
        <begin position="27"/>
        <end position="219"/>
    </location>
</feature>
<organism evidence="2 3">
    <name type="scientific">Actinoplanes octamycinicus</name>
    <dbReference type="NCBI Taxonomy" id="135948"/>
    <lineage>
        <taxon>Bacteria</taxon>
        <taxon>Bacillati</taxon>
        <taxon>Actinomycetota</taxon>
        <taxon>Actinomycetes</taxon>
        <taxon>Micromonosporales</taxon>
        <taxon>Micromonosporaceae</taxon>
        <taxon>Actinoplanes</taxon>
    </lineage>
</organism>
<dbReference type="GO" id="GO:0016874">
    <property type="term" value="F:ligase activity"/>
    <property type="evidence" value="ECO:0007669"/>
    <property type="project" value="UniProtKB-KW"/>
</dbReference>
<accession>A0A7W7MAM4</accession>
<keyword evidence="3" id="KW-1185">Reference proteome</keyword>
<dbReference type="Proteomes" id="UP000546162">
    <property type="component" value="Unassembled WGS sequence"/>
</dbReference>
<dbReference type="AlphaFoldDB" id="A0A7W7MAM4"/>
<evidence type="ECO:0000313" key="3">
    <source>
        <dbReference type="Proteomes" id="UP000546162"/>
    </source>
</evidence>
<dbReference type="InterPro" id="IPR004143">
    <property type="entry name" value="BPL_LPL_catalytic"/>
</dbReference>
<evidence type="ECO:0000313" key="2">
    <source>
        <dbReference type="EMBL" id="MBB4743208.1"/>
    </source>
</evidence>
<protein>
    <submittedName>
        <fullName evidence="2">Lipoate-protein ligase A</fullName>
    </submittedName>
</protein>
<proteinExistence type="predicted"/>
<keyword evidence="2" id="KW-0436">Ligase</keyword>
<evidence type="ECO:0000259" key="1">
    <source>
        <dbReference type="PROSITE" id="PS51733"/>
    </source>
</evidence>
<dbReference type="InterPro" id="IPR045864">
    <property type="entry name" value="aa-tRNA-synth_II/BPL/LPL"/>
</dbReference>
<dbReference type="Gene3D" id="3.30.930.10">
    <property type="entry name" value="Bira Bifunctional Protein, Domain 2"/>
    <property type="match status" value="1"/>
</dbReference>
<name>A0A7W7MAM4_9ACTN</name>
<gene>
    <name evidence="2" type="ORF">BJY16_006667</name>
</gene>
<dbReference type="EMBL" id="JACHNB010000001">
    <property type="protein sequence ID" value="MBB4743208.1"/>
    <property type="molecule type" value="Genomic_DNA"/>
</dbReference>
<dbReference type="PROSITE" id="PS51733">
    <property type="entry name" value="BPL_LPL_CATALYTIC"/>
    <property type="match status" value="1"/>
</dbReference>
<reference evidence="2 3" key="1">
    <citation type="submission" date="2020-08" db="EMBL/GenBank/DDBJ databases">
        <title>Sequencing the genomes of 1000 actinobacteria strains.</title>
        <authorList>
            <person name="Klenk H.-P."/>
        </authorList>
    </citation>
    <scope>NUCLEOTIDE SEQUENCE [LARGE SCALE GENOMIC DNA]</scope>
    <source>
        <strain evidence="2 3">DSM 45809</strain>
    </source>
</reference>